<accession>A0AA36HC96</accession>
<gene>
    <name evidence="1" type="ORF">CYNAS_LOCUS19407</name>
</gene>
<evidence type="ECO:0000313" key="2">
    <source>
        <dbReference type="Proteomes" id="UP001176961"/>
    </source>
</evidence>
<name>A0AA36HC96_CYLNA</name>
<reference evidence="1" key="1">
    <citation type="submission" date="2023-07" db="EMBL/GenBank/DDBJ databases">
        <authorList>
            <consortium name="CYATHOMIX"/>
        </authorList>
    </citation>
    <scope>NUCLEOTIDE SEQUENCE</scope>
    <source>
        <strain evidence="1">N/A</strain>
    </source>
</reference>
<dbReference type="AlphaFoldDB" id="A0AA36HC96"/>
<dbReference type="Proteomes" id="UP001176961">
    <property type="component" value="Unassembled WGS sequence"/>
</dbReference>
<comment type="caution">
    <text evidence="1">The sequence shown here is derived from an EMBL/GenBank/DDBJ whole genome shotgun (WGS) entry which is preliminary data.</text>
</comment>
<sequence>MIGIGVSFRWKPLLHVSLASPERSCKVYKCTSCDRLGRYVPVKVIGDCFMEDPVMLRHCCLPKKFMVNVVQRIIFEKMQEIRRDSRYADVRARRVWQDLLEEIPEMPHISAEELLEIVDEYHAEGYARRRRTIARTTVEKAVENGLTAIVADGVHKLPPDVLGENAQLYTLHATSSSTQSSCFFKVCQLLASFFFYLKDKWYCGPFKSLWQKWDKRDLRTSNIAESYHRVLRVLIPERHASVRRTLTCIRGADVRAMATLRNLERESWTDFELI</sequence>
<keyword evidence="2" id="KW-1185">Reference proteome</keyword>
<dbReference type="EMBL" id="CATQJL010000316">
    <property type="protein sequence ID" value="CAJ0607424.1"/>
    <property type="molecule type" value="Genomic_DNA"/>
</dbReference>
<evidence type="ECO:0000313" key="1">
    <source>
        <dbReference type="EMBL" id="CAJ0607424.1"/>
    </source>
</evidence>
<organism evidence="1 2">
    <name type="scientific">Cylicocyclus nassatus</name>
    <name type="common">Nematode worm</name>
    <dbReference type="NCBI Taxonomy" id="53992"/>
    <lineage>
        <taxon>Eukaryota</taxon>
        <taxon>Metazoa</taxon>
        <taxon>Ecdysozoa</taxon>
        <taxon>Nematoda</taxon>
        <taxon>Chromadorea</taxon>
        <taxon>Rhabditida</taxon>
        <taxon>Rhabditina</taxon>
        <taxon>Rhabditomorpha</taxon>
        <taxon>Strongyloidea</taxon>
        <taxon>Strongylidae</taxon>
        <taxon>Cylicocyclus</taxon>
    </lineage>
</organism>
<protein>
    <submittedName>
        <fullName evidence="1">Uncharacterized protein</fullName>
    </submittedName>
</protein>
<proteinExistence type="predicted"/>